<reference evidence="3 4" key="1">
    <citation type="submission" date="2024-04" db="EMBL/GenBank/DDBJ databases">
        <title>The reference genome of an endangered Asteraceae, Deinandra increscens subsp. villosa, native to the Central Coast of California.</title>
        <authorList>
            <person name="Guilliams M."/>
            <person name="Hasenstab-Lehman K."/>
            <person name="Meyer R."/>
            <person name="Mcevoy S."/>
        </authorList>
    </citation>
    <scope>NUCLEOTIDE SEQUENCE [LARGE SCALE GENOMIC DNA]</scope>
    <source>
        <tissue evidence="3">Leaf</tissue>
    </source>
</reference>
<feature type="transmembrane region" description="Helical" evidence="2">
    <location>
        <begin position="157"/>
        <end position="176"/>
    </location>
</feature>
<dbReference type="PANTHER" id="PTHR35483:SF1">
    <property type="entry name" value="GLYCINE-RICH PROTEIN-RELATED"/>
    <property type="match status" value="1"/>
</dbReference>
<dbReference type="Proteomes" id="UP001408789">
    <property type="component" value="Unassembled WGS sequence"/>
</dbReference>
<evidence type="ECO:0000256" key="1">
    <source>
        <dbReference type="SAM" id="MobiDB-lite"/>
    </source>
</evidence>
<dbReference type="EMBL" id="JBCNJP010000014">
    <property type="protein sequence ID" value="KAK9068940.1"/>
    <property type="molecule type" value="Genomic_DNA"/>
</dbReference>
<feature type="region of interest" description="Disordered" evidence="1">
    <location>
        <begin position="254"/>
        <end position="318"/>
    </location>
</feature>
<keyword evidence="4" id="KW-1185">Reference proteome</keyword>
<dbReference type="AlphaFoldDB" id="A0AAP0H3V1"/>
<feature type="compositionally biased region" description="Acidic residues" evidence="1">
    <location>
        <begin position="302"/>
        <end position="318"/>
    </location>
</feature>
<feature type="compositionally biased region" description="Gly residues" evidence="1">
    <location>
        <begin position="128"/>
        <end position="141"/>
    </location>
</feature>
<gene>
    <name evidence="3" type="ORF">SSX86_013056</name>
</gene>
<accession>A0AAP0H3V1</accession>
<keyword evidence="2" id="KW-1133">Transmembrane helix</keyword>
<keyword evidence="2" id="KW-0472">Membrane</keyword>
<feature type="region of interest" description="Disordered" evidence="1">
    <location>
        <begin position="120"/>
        <end position="141"/>
    </location>
</feature>
<comment type="caution">
    <text evidence="3">The sequence shown here is derived from an EMBL/GenBank/DDBJ whole genome shotgun (WGS) entry which is preliminary data.</text>
</comment>
<protein>
    <submittedName>
        <fullName evidence="3">Uncharacterized protein</fullName>
    </submittedName>
</protein>
<dbReference type="GO" id="GO:0009507">
    <property type="term" value="C:chloroplast"/>
    <property type="evidence" value="ECO:0007669"/>
    <property type="project" value="TreeGrafter"/>
</dbReference>
<sequence length="318" mass="35532">MSYLQVTAVRPSLRVPDQFNALRGSAIRCIAPVNIFNRHNALISSIGSLKRCTELMKCNVVQKASGSCYQQCTPVCSFGGKGESKNGNEASPWKSIEKAMSSFKKEPSLEDVLRQQMEKKDYYDGDPPSGGGGGGSGGGGGFGGTDDEGFAGILDDILQVTLAIFALIVLYLYIIAGDQVMLFIKDTFDFLLGRKGPRLRTIMYEFAQFYQKCRAKVPYDPYWLEKEIISTPTWWDSPEKYRRMLKSYDRSIKPSKSKLYSDSDENVTSSDNAYEDSDDDNGYRNKADDDDDDNGYSNKAYDDDEDDNAYSEDADDDF</sequence>
<keyword evidence="2" id="KW-0812">Transmembrane</keyword>
<evidence type="ECO:0000313" key="4">
    <source>
        <dbReference type="Proteomes" id="UP001408789"/>
    </source>
</evidence>
<name>A0AAP0H3V1_9ASTR</name>
<organism evidence="3 4">
    <name type="scientific">Deinandra increscens subsp. villosa</name>
    <dbReference type="NCBI Taxonomy" id="3103831"/>
    <lineage>
        <taxon>Eukaryota</taxon>
        <taxon>Viridiplantae</taxon>
        <taxon>Streptophyta</taxon>
        <taxon>Embryophyta</taxon>
        <taxon>Tracheophyta</taxon>
        <taxon>Spermatophyta</taxon>
        <taxon>Magnoliopsida</taxon>
        <taxon>eudicotyledons</taxon>
        <taxon>Gunneridae</taxon>
        <taxon>Pentapetalae</taxon>
        <taxon>asterids</taxon>
        <taxon>campanulids</taxon>
        <taxon>Asterales</taxon>
        <taxon>Asteraceae</taxon>
        <taxon>Asteroideae</taxon>
        <taxon>Heliantheae alliance</taxon>
        <taxon>Madieae</taxon>
        <taxon>Madiinae</taxon>
        <taxon>Deinandra</taxon>
    </lineage>
</organism>
<evidence type="ECO:0000256" key="2">
    <source>
        <dbReference type="SAM" id="Phobius"/>
    </source>
</evidence>
<dbReference type="PANTHER" id="PTHR35483">
    <property type="entry name" value="NUCLEUSENVELOPE PROTEIN"/>
    <property type="match status" value="1"/>
</dbReference>
<evidence type="ECO:0000313" key="3">
    <source>
        <dbReference type="EMBL" id="KAK9068940.1"/>
    </source>
</evidence>
<proteinExistence type="predicted"/>